<dbReference type="SUPFAM" id="SSF53474">
    <property type="entry name" value="alpha/beta-Hydrolases"/>
    <property type="match status" value="1"/>
</dbReference>
<proteinExistence type="predicted"/>
<dbReference type="RefSeq" id="WP_104004799.1">
    <property type="nucleotide sequence ID" value="NZ_FNVQ01000004.1"/>
</dbReference>
<name>A0A1H6D2L9_9GAMM</name>
<dbReference type="AlphaFoldDB" id="A0A1H6D2L9"/>
<dbReference type="InterPro" id="IPR051044">
    <property type="entry name" value="MAG_DAG_Lipase"/>
</dbReference>
<dbReference type="Gene3D" id="3.40.50.1820">
    <property type="entry name" value="alpha/beta hydrolase"/>
    <property type="match status" value="1"/>
</dbReference>
<dbReference type="InterPro" id="IPR029058">
    <property type="entry name" value="AB_hydrolase_fold"/>
</dbReference>
<feature type="domain" description="Serine aminopeptidase S33" evidence="1">
    <location>
        <begin position="59"/>
        <end position="283"/>
    </location>
</feature>
<evidence type="ECO:0000313" key="3">
    <source>
        <dbReference type="Proteomes" id="UP000236745"/>
    </source>
</evidence>
<protein>
    <submittedName>
        <fullName evidence="2">Pimeloyl-ACP methyl ester carboxylesterase</fullName>
    </submittedName>
</protein>
<accession>A0A1H6D2L9</accession>
<keyword evidence="3" id="KW-1185">Reference proteome</keyword>
<organism evidence="2 3">
    <name type="scientific">Marinobacterium lutimaris</name>
    <dbReference type="NCBI Taxonomy" id="568106"/>
    <lineage>
        <taxon>Bacteria</taxon>
        <taxon>Pseudomonadati</taxon>
        <taxon>Pseudomonadota</taxon>
        <taxon>Gammaproteobacteria</taxon>
        <taxon>Oceanospirillales</taxon>
        <taxon>Oceanospirillaceae</taxon>
        <taxon>Marinobacterium</taxon>
    </lineage>
</organism>
<evidence type="ECO:0000313" key="2">
    <source>
        <dbReference type="EMBL" id="SEG79103.1"/>
    </source>
</evidence>
<dbReference type="Proteomes" id="UP000236745">
    <property type="component" value="Unassembled WGS sequence"/>
</dbReference>
<dbReference type="EMBL" id="FNVQ01000004">
    <property type="protein sequence ID" value="SEG79103.1"/>
    <property type="molecule type" value="Genomic_DNA"/>
</dbReference>
<dbReference type="PANTHER" id="PTHR11614">
    <property type="entry name" value="PHOSPHOLIPASE-RELATED"/>
    <property type="match status" value="1"/>
</dbReference>
<gene>
    <name evidence="2" type="ORF">SAMN05444390_104441</name>
</gene>
<dbReference type="PRINTS" id="PR00111">
    <property type="entry name" value="ABHYDROLASE"/>
</dbReference>
<dbReference type="InterPro" id="IPR000073">
    <property type="entry name" value="AB_hydrolase_1"/>
</dbReference>
<sequence length="304" mass="33523">MNRPVELAPPRFETGDDPIREVLRHKLAIGPHLARREAFRVGSDGLHCEYYHCSDQAPLLVFLPGIGTYCELYAELLARLCDHGFNVVGVDPRGHGYSDGPRGVYTVEETVCDLERVVTALRERGNGQVAVYGYSIGAVIALALAESDERVDATLCGTLLLTEQPPDLMHQMGWFWTWGTAQMFPTLKVPLGNFMDFDTLLAGNPAGEVINEDPLVVFDYPLSTLSSLFTHRAASYSNCFDFDLAIIQGDRDEVLPLSYAERVIGQMAQPSELLVLAGEGHMIPWDNPTLLAQSAADWLQASLK</sequence>
<evidence type="ECO:0000259" key="1">
    <source>
        <dbReference type="Pfam" id="PF12146"/>
    </source>
</evidence>
<reference evidence="2 3" key="1">
    <citation type="submission" date="2016-10" db="EMBL/GenBank/DDBJ databases">
        <authorList>
            <person name="de Groot N.N."/>
        </authorList>
    </citation>
    <scope>NUCLEOTIDE SEQUENCE [LARGE SCALE GENOMIC DNA]</scope>
    <source>
        <strain evidence="2 3">DSM 22012</strain>
    </source>
</reference>
<dbReference type="InterPro" id="IPR022742">
    <property type="entry name" value="Hydrolase_4"/>
</dbReference>
<dbReference type="OrthoDB" id="5297561at2"/>
<dbReference type="Pfam" id="PF12146">
    <property type="entry name" value="Hydrolase_4"/>
    <property type="match status" value="1"/>
</dbReference>